<protein>
    <submittedName>
        <fullName evidence="1">Uncharacterized protein</fullName>
    </submittedName>
</protein>
<name>A0A5W2Q340_SALET</name>
<reference evidence="1" key="1">
    <citation type="submission" date="2018-06" db="EMBL/GenBank/DDBJ databases">
        <authorList>
            <person name="Ashton P.M."/>
            <person name="Dallman T."/>
            <person name="Nair S."/>
            <person name="De Pinna E."/>
            <person name="Peters T."/>
            <person name="Grant K."/>
        </authorList>
    </citation>
    <scope>NUCLEOTIDE SEQUENCE</scope>
    <source>
        <strain evidence="1">265840</strain>
    </source>
</reference>
<evidence type="ECO:0000313" key="1">
    <source>
        <dbReference type="EMBL" id="EBW4889692.1"/>
    </source>
</evidence>
<dbReference type="Pfam" id="PF26207">
    <property type="entry name" value="Phage_phiTE_015"/>
    <property type="match status" value="1"/>
</dbReference>
<dbReference type="EMBL" id="AAHIMI010000003">
    <property type="protein sequence ID" value="EBW4889692.1"/>
    <property type="molecule type" value="Genomic_DNA"/>
</dbReference>
<dbReference type="AlphaFoldDB" id="A0A5W2Q340"/>
<accession>A0A5W2Q340</accession>
<proteinExistence type="predicted"/>
<sequence length="106" mass="12092">MDESRKQFEYEAGQALNLPTSIIELARKGDGYDHAFDSMNIMQPLNGWWHWWKKSRSAIEIEFPAKNDISSDDNPIPDLVDWDDGRNAGIQECAEVIRAAGIKVKE</sequence>
<organism evidence="1">
    <name type="scientific">Salmonella enterica subsp. enterica serovar Uganda</name>
    <dbReference type="NCBI Taxonomy" id="487004"/>
    <lineage>
        <taxon>Bacteria</taxon>
        <taxon>Pseudomonadati</taxon>
        <taxon>Pseudomonadota</taxon>
        <taxon>Gammaproteobacteria</taxon>
        <taxon>Enterobacterales</taxon>
        <taxon>Enterobacteriaceae</taxon>
        <taxon>Salmonella</taxon>
    </lineage>
</organism>
<comment type="caution">
    <text evidence="1">The sequence shown here is derived from an EMBL/GenBank/DDBJ whole genome shotgun (WGS) entry which is preliminary data.</text>
</comment>
<dbReference type="InterPro" id="IPR058601">
    <property type="entry name" value="Phage_phiTE_015-like"/>
</dbReference>
<gene>
    <name evidence="1" type="ORF">DPP93_05375</name>
</gene>